<dbReference type="SUPFAM" id="SSF53335">
    <property type="entry name" value="S-adenosyl-L-methionine-dependent methyltransferases"/>
    <property type="match status" value="1"/>
</dbReference>
<feature type="region of interest" description="Disordered" evidence="1">
    <location>
        <begin position="220"/>
        <end position="319"/>
    </location>
</feature>
<organism evidence="2 3">
    <name type="scientific">Rhinocladiella mackenziei CBS 650.93</name>
    <dbReference type="NCBI Taxonomy" id="1442369"/>
    <lineage>
        <taxon>Eukaryota</taxon>
        <taxon>Fungi</taxon>
        <taxon>Dikarya</taxon>
        <taxon>Ascomycota</taxon>
        <taxon>Pezizomycotina</taxon>
        <taxon>Eurotiomycetes</taxon>
        <taxon>Chaetothyriomycetidae</taxon>
        <taxon>Chaetothyriales</taxon>
        <taxon>Herpotrichiellaceae</taxon>
        <taxon>Rhinocladiella</taxon>
    </lineage>
</organism>
<dbReference type="InterPro" id="IPR029063">
    <property type="entry name" value="SAM-dependent_MTases_sf"/>
</dbReference>
<feature type="compositionally biased region" description="Polar residues" evidence="1">
    <location>
        <begin position="233"/>
        <end position="250"/>
    </location>
</feature>
<dbReference type="PANTHER" id="PTHR43591">
    <property type="entry name" value="METHYLTRANSFERASE"/>
    <property type="match status" value="1"/>
</dbReference>
<evidence type="ECO:0000256" key="1">
    <source>
        <dbReference type="SAM" id="MobiDB-lite"/>
    </source>
</evidence>
<gene>
    <name evidence="2" type="ORF">Z518_06002</name>
</gene>
<name>A0A0D2J7W1_9EURO</name>
<proteinExistence type="predicted"/>
<reference evidence="2 3" key="1">
    <citation type="submission" date="2015-01" db="EMBL/GenBank/DDBJ databases">
        <title>The Genome Sequence of Rhinocladiella mackenzie CBS 650.93.</title>
        <authorList>
            <consortium name="The Broad Institute Genomics Platform"/>
            <person name="Cuomo C."/>
            <person name="de Hoog S."/>
            <person name="Gorbushina A."/>
            <person name="Stielow B."/>
            <person name="Teixiera M."/>
            <person name="Abouelleil A."/>
            <person name="Chapman S.B."/>
            <person name="Priest M."/>
            <person name="Young S.K."/>
            <person name="Wortman J."/>
            <person name="Nusbaum C."/>
            <person name="Birren B."/>
        </authorList>
    </citation>
    <scope>NUCLEOTIDE SEQUENCE [LARGE SCALE GENOMIC DNA]</scope>
    <source>
        <strain evidence="2 3">CBS 650.93</strain>
    </source>
</reference>
<keyword evidence="3" id="KW-1185">Reference proteome</keyword>
<dbReference type="STRING" id="1442369.A0A0D2J7W1"/>
<protein>
    <recommendedName>
        <fullName evidence="4">Methyltransferase domain-containing protein</fullName>
    </recommendedName>
</protein>
<accession>A0A0D2J7W1</accession>
<dbReference type="RefSeq" id="XP_013272266.1">
    <property type="nucleotide sequence ID" value="XM_013416812.1"/>
</dbReference>
<dbReference type="PANTHER" id="PTHR43591:SF105">
    <property type="entry name" value="METHYLTRANSFERASE DOMAIN-CONTAINING PROTEIN-RELATED"/>
    <property type="match status" value="1"/>
</dbReference>
<feature type="region of interest" description="Disordered" evidence="1">
    <location>
        <begin position="555"/>
        <end position="577"/>
    </location>
</feature>
<dbReference type="GeneID" id="25294073"/>
<feature type="compositionally biased region" description="Basic residues" evidence="1">
    <location>
        <begin position="284"/>
        <end position="308"/>
    </location>
</feature>
<evidence type="ECO:0000313" key="3">
    <source>
        <dbReference type="Proteomes" id="UP000053617"/>
    </source>
</evidence>
<dbReference type="Pfam" id="PF13489">
    <property type="entry name" value="Methyltransf_23"/>
    <property type="match status" value="1"/>
</dbReference>
<sequence>MGSNHLADTKGYHSEHDCSSHGWYEHDMPARNGSHSSLDILLSSLSTQLGNSPAGQAPGGLANNGYIKSISAPASSAGTRFIAPPSNLSGLLTATPQTNILPVLRDYYPTQAHTNILDDPPPQPTPIRPPSFPCLPPLISLPLPFPPLSPSSEGIRKLPSLKLDELPGSPSMRIRPPLAEMAQFATEIMLPSLATVLENDPFDPNSARIANLAKPAGVIERREEMNDDDYIKGSNTTTRPSHVPATSSVPSEGRAPSPRLTGGPTISPGPSEGPSTRSASSPRRPNKVVKNIKKKSPGKNRRYPRILKNKPNYSNAEDNEEQVRQIAVLDKCRILMGGPHLAPIGPDPKEILELSCGTGIWAMDMAVEYPEAHILGTDTVIDIPKTVPPNCSFDLFNAYGPWKWGADVFDFIHLRDPLLVVSDWSSLLSSAFSSLKPGGWFEVGVTDFRVVYHDESPVSDKSIYKYMCDKMGKVLQDWGTPRVDGDQVQKYIEQAGFVRADSKVFHISLPDWLSTELGRVVDFVETLANLPHDQENGRYGPSMFRRLIGWPEKHTDSELHKHRESSESSEPKFSYKQ</sequence>
<evidence type="ECO:0000313" key="2">
    <source>
        <dbReference type="EMBL" id="KIX05130.1"/>
    </source>
</evidence>
<dbReference type="AlphaFoldDB" id="A0A0D2J7W1"/>
<dbReference type="VEuPathDB" id="FungiDB:Z518_06002"/>
<feature type="compositionally biased region" description="Low complexity" evidence="1">
    <location>
        <begin position="274"/>
        <end position="283"/>
    </location>
</feature>
<dbReference type="GO" id="GO:0008168">
    <property type="term" value="F:methyltransferase activity"/>
    <property type="evidence" value="ECO:0007669"/>
    <property type="project" value="TreeGrafter"/>
</dbReference>
<dbReference type="Gene3D" id="3.40.50.150">
    <property type="entry name" value="Vaccinia Virus protein VP39"/>
    <property type="match status" value="1"/>
</dbReference>
<dbReference type="EMBL" id="KN847478">
    <property type="protein sequence ID" value="KIX05130.1"/>
    <property type="molecule type" value="Genomic_DNA"/>
</dbReference>
<feature type="compositionally biased region" description="Basic and acidic residues" evidence="1">
    <location>
        <begin position="555"/>
        <end position="570"/>
    </location>
</feature>
<dbReference type="Proteomes" id="UP000053617">
    <property type="component" value="Unassembled WGS sequence"/>
</dbReference>
<evidence type="ECO:0008006" key="4">
    <source>
        <dbReference type="Google" id="ProtNLM"/>
    </source>
</evidence>
<dbReference type="OrthoDB" id="2013972at2759"/>
<dbReference type="HOGENOM" id="CLU_472630_0_0_1"/>